<dbReference type="InterPro" id="IPR001461">
    <property type="entry name" value="Aspartic_peptidase_A1"/>
</dbReference>
<gene>
    <name evidence="7" type="primary">LOC104225948</name>
</gene>
<dbReference type="RefSeq" id="XP_009776125.1">
    <property type="nucleotide sequence ID" value="XM_009777823.1"/>
</dbReference>
<keyword evidence="2" id="KW-1015">Disulfide bond</keyword>
<dbReference type="InterPro" id="IPR021109">
    <property type="entry name" value="Peptidase_aspartic_dom_sf"/>
</dbReference>
<evidence type="ECO:0000256" key="1">
    <source>
        <dbReference type="ARBA" id="ARBA00007447"/>
    </source>
</evidence>
<dbReference type="Proteomes" id="UP000189701">
    <property type="component" value="Unplaced"/>
</dbReference>
<feature type="transmembrane region" description="Helical" evidence="3">
    <location>
        <begin position="141"/>
        <end position="160"/>
    </location>
</feature>
<evidence type="ECO:0000256" key="4">
    <source>
        <dbReference type="SAM" id="SignalP"/>
    </source>
</evidence>
<dbReference type="GO" id="GO:0006508">
    <property type="term" value="P:proteolysis"/>
    <property type="evidence" value="ECO:0007669"/>
    <property type="project" value="InterPro"/>
</dbReference>
<dbReference type="AlphaFoldDB" id="A0A1U7WPE3"/>
<dbReference type="PANTHER" id="PTHR47966">
    <property type="entry name" value="BETA-SITE APP-CLEAVING ENZYME, ISOFORM A-RELATED"/>
    <property type="match status" value="1"/>
</dbReference>
<dbReference type="PROSITE" id="PS00141">
    <property type="entry name" value="ASP_PROTEASE"/>
    <property type="match status" value="1"/>
</dbReference>
<reference evidence="6" key="1">
    <citation type="journal article" date="2013" name="Genome Biol.">
        <title>Reference genomes and transcriptomes of Nicotiana sylvestris and Nicotiana tomentosiformis.</title>
        <authorList>
            <person name="Sierro N."/>
            <person name="Battey J.N."/>
            <person name="Ouadi S."/>
            <person name="Bovet L."/>
            <person name="Goepfert S."/>
            <person name="Bakaher N."/>
            <person name="Peitsch M.C."/>
            <person name="Ivanov N.V."/>
        </authorList>
    </citation>
    <scope>NUCLEOTIDE SEQUENCE [LARGE SCALE GENOMIC DNA]</scope>
</reference>
<evidence type="ECO:0000313" key="7">
    <source>
        <dbReference type="RefSeq" id="XP_009776125.1"/>
    </source>
</evidence>
<accession>A0A1U7WPE3</accession>
<feature type="disulfide bond" evidence="2">
    <location>
        <begin position="118"/>
        <end position="124"/>
    </location>
</feature>
<dbReference type="PROSITE" id="PS51767">
    <property type="entry name" value="PEPTIDASE_A1"/>
    <property type="match status" value="1"/>
</dbReference>
<comment type="similarity">
    <text evidence="1">Belongs to the peptidase A1 family.</text>
</comment>
<evidence type="ECO:0000256" key="3">
    <source>
        <dbReference type="SAM" id="Phobius"/>
    </source>
</evidence>
<proteinExistence type="inferred from homology"/>
<dbReference type="InterPro" id="IPR001969">
    <property type="entry name" value="Aspartic_peptidase_AS"/>
</dbReference>
<dbReference type="eggNOG" id="KOG1339">
    <property type="taxonomic scope" value="Eukaryota"/>
</dbReference>
<evidence type="ECO:0000256" key="2">
    <source>
        <dbReference type="PIRSR" id="PIRSR601461-2"/>
    </source>
</evidence>
<dbReference type="Gene3D" id="2.40.70.10">
    <property type="entry name" value="Acid Proteases"/>
    <property type="match status" value="1"/>
</dbReference>
<keyword evidence="4" id="KW-0732">Signal</keyword>
<name>A0A1U7WPE3_NICSY</name>
<dbReference type="STRING" id="4096.A0A1U7WPE3"/>
<keyword evidence="3" id="KW-0472">Membrane</keyword>
<keyword evidence="3" id="KW-0812">Transmembrane</keyword>
<reference evidence="7" key="2">
    <citation type="submission" date="2025-08" db="UniProtKB">
        <authorList>
            <consortium name="RefSeq"/>
        </authorList>
    </citation>
    <scope>IDENTIFICATION</scope>
    <source>
        <tissue evidence="7">Leaf</tissue>
    </source>
</reference>
<feature type="domain" description="Peptidase A1" evidence="5">
    <location>
        <begin position="87"/>
        <end position="162"/>
    </location>
</feature>
<feature type="signal peptide" evidence="4">
    <location>
        <begin position="1"/>
        <end position="22"/>
    </location>
</feature>
<evidence type="ECO:0000259" key="5">
    <source>
        <dbReference type="PROSITE" id="PS51767"/>
    </source>
</evidence>
<sequence length="162" mass="18241">MGAKAFLVAMFLSALLFPFASSSNDGLMRIGLKKMKFDQNNRLAARIESKEGDVLRGSIRKYNFRGKLGDFEDTDIVALKNYMDAQYFGEIGVGTPPQKFTVIFDTGSSNLWVPSSKCYFSVPCFFHSKYKSSESSTYKKNGMLCFHFCILLLSTIWLFIAA</sequence>
<protein>
    <submittedName>
        <fullName evidence="7">Aspartic proteinase-like</fullName>
    </submittedName>
</protein>
<organism evidence="6 7">
    <name type="scientific">Nicotiana sylvestris</name>
    <name type="common">Wood tobacco</name>
    <name type="synonym">South American tobacco</name>
    <dbReference type="NCBI Taxonomy" id="4096"/>
    <lineage>
        <taxon>Eukaryota</taxon>
        <taxon>Viridiplantae</taxon>
        <taxon>Streptophyta</taxon>
        <taxon>Embryophyta</taxon>
        <taxon>Tracheophyta</taxon>
        <taxon>Spermatophyta</taxon>
        <taxon>Magnoliopsida</taxon>
        <taxon>eudicotyledons</taxon>
        <taxon>Gunneridae</taxon>
        <taxon>Pentapetalae</taxon>
        <taxon>asterids</taxon>
        <taxon>lamiids</taxon>
        <taxon>Solanales</taxon>
        <taxon>Solanaceae</taxon>
        <taxon>Nicotianoideae</taxon>
        <taxon>Nicotianeae</taxon>
        <taxon>Nicotiana</taxon>
    </lineage>
</organism>
<keyword evidence="6" id="KW-1185">Reference proteome</keyword>
<dbReference type="InterPro" id="IPR033121">
    <property type="entry name" value="PEPTIDASE_A1"/>
</dbReference>
<evidence type="ECO:0000313" key="6">
    <source>
        <dbReference type="Proteomes" id="UP000189701"/>
    </source>
</evidence>
<feature type="chain" id="PRO_5010569134" evidence="4">
    <location>
        <begin position="23"/>
        <end position="162"/>
    </location>
</feature>
<keyword evidence="3" id="KW-1133">Transmembrane helix</keyword>
<dbReference type="GO" id="GO:0004190">
    <property type="term" value="F:aspartic-type endopeptidase activity"/>
    <property type="evidence" value="ECO:0007669"/>
    <property type="project" value="InterPro"/>
</dbReference>
<dbReference type="Pfam" id="PF00026">
    <property type="entry name" value="Asp"/>
    <property type="match status" value="1"/>
</dbReference>
<dbReference type="SUPFAM" id="SSF50630">
    <property type="entry name" value="Acid proteases"/>
    <property type="match status" value="1"/>
</dbReference>
<dbReference type="PANTHER" id="PTHR47966:SF80">
    <property type="entry name" value="ASPARTIC PROTEINASE-LIKE"/>
    <property type="match status" value="1"/>
</dbReference>